<feature type="signal peptide" evidence="1">
    <location>
        <begin position="1"/>
        <end position="22"/>
    </location>
</feature>
<organism evidence="3 4">
    <name type="scientific">Candidatus Bacteroides intestinavium</name>
    <dbReference type="NCBI Taxonomy" id="2838469"/>
    <lineage>
        <taxon>Bacteria</taxon>
        <taxon>Pseudomonadati</taxon>
        <taxon>Bacteroidota</taxon>
        <taxon>Bacteroidia</taxon>
        <taxon>Bacteroidales</taxon>
        <taxon>Bacteroidaceae</taxon>
        <taxon>Bacteroides</taxon>
    </lineage>
</organism>
<name>A0A9D2KS58_9BACE</name>
<evidence type="ECO:0000313" key="3">
    <source>
        <dbReference type="EMBL" id="HJA83746.1"/>
    </source>
</evidence>
<reference evidence="3" key="2">
    <citation type="submission" date="2021-04" db="EMBL/GenBank/DDBJ databases">
        <authorList>
            <person name="Gilroy R."/>
        </authorList>
    </citation>
    <scope>NUCLEOTIDE SEQUENCE</scope>
    <source>
        <strain evidence="3">ChiHecec1B25-7008</strain>
    </source>
</reference>
<dbReference type="EMBL" id="DWZE01000084">
    <property type="protein sequence ID" value="HJA83746.1"/>
    <property type="molecule type" value="Genomic_DNA"/>
</dbReference>
<keyword evidence="1" id="KW-0732">Signal</keyword>
<dbReference type="InterPro" id="IPR024311">
    <property type="entry name" value="Lipocalin-like"/>
</dbReference>
<comment type="caution">
    <text evidence="3">The sequence shown here is derived from an EMBL/GenBank/DDBJ whole genome shotgun (WGS) entry which is preliminary data.</text>
</comment>
<sequence length="135" mass="15405">MKRNYVVLMAMLLFAVVGFTGCSDDDEGGISGNAEELLIGRWLGIWSEGYDIYVDGKKEWNESIASKGFYYTFNDDGTVEINGYPTHWEVSGNLLNIEGENYTITTLNENTLVLEYRESYEGGDYYEKNTFERVN</sequence>
<dbReference type="AlphaFoldDB" id="A0A9D2KS58"/>
<evidence type="ECO:0000256" key="1">
    <source>
        <dbReference type="SAM" id="SignalP"/>
    </source>
</evidence>
<dbReference type="PROSITE" id="PS51257">
    <property type="entry name" value="PROKAR_LIPOPROTEIN"/>
    <property type="match status" value="1"/>
</dbReference>
<reference evidence="3" key="1">
    <citation type="journal article" date="2021" name="PeerJ">
        <title>Extensive microbial diversity within the chicken gut microbiome revealed by metagenomics and culture.</title>
        <authorList>
            <person name="Gilroy R."/>
            <person name="Ravi A."/>
            <person name="Getino M."/>
            <person name="Pursley I."/>
            <person name="Horton D.L."/>
            <person name="Alikhan N.F."/>
            <person name="Baker D."/>
            <person name="Gharbi K."/>
            <person name="Hall N."/>
            <person name="Watson M."/>
            <person name="Adriaenssens E.M."/>
            <person name="Foster-Nyarko E."/>
            <person name="Jarju S."/>
            <person name="Secka A."/>
            <person name="Antonio M."/>
            <person name="Oren A."/>
            <person name="Chaudhuri R.R."/>
            <person name="La Ragione R."/>
            <person name="Hildebrand F."/>
            <person name="Pallen M.J."/>
        </authorList>
    </citation>
    <scope>NUCLEOTIDE SEQUENCE</scope>
    <source>
        <strain evidence="3">ChiHecec1B25-7008</strain>
    </source>
</reference>
<protein>
    <recommendedName>
        <fullName evidence="2">Lipocalin-like domain-containing protein</fullName>
    </recommendedName>
</protein>
<proteinExistence type="predicted"/>
<dbReference type="Proteomes" id="UP000823860">
    <property type="component" value="Unassembled WGS sequence"/>
</dbReference>
<evidence type="ECO:0000259" key="2">
    <source>
        <dbReference type="Pfam" id="PF13648"/>
    </source>
</evidence>
<dbReference type="Pfam" id="PF13648">
    <property type="entry name" value="Lipocalin_4"/>
    <property type="match status" value="1"/>
</dbReference>
<feature type="chain" id="PRO_5039073859" description="Lipocalin-like domain-containing protein" evidence="1">
    <location>
        <begin position="23"/>
        <end position="135"/>
    </location>
</feature>
<feature type="domain" description="Lipocalin-like" evidence="2">
    <location>
        <begin position="38"/>
        <end position="114"/>
    </location>
</feature>
<gene>
    <name evidence="3" type="ORF">H9785_07255</name>
</gene>
<accession>A0A9D2KS58</accession>
<evidence type="ECO:0000313" key="4">
    <source>
        <dbReference type="Proteomes" id="UP000823860"/>
    </source>
</evidence>